<dbReference type="AlphaFoldDB" id="M5U1K6"/>
<evidence type="ECO:0000256" key="1">
    <source>
        <dbReference type="ARBA" id="ARBA00022603"/>
    </source>
</evidence>
<comment type="caution">
    <text evidence="4">The sequence shown here is derived from an EMBL/GenBank/DDBJ whole genome shotgun (WGS) entry which is preliminary data.</text>
</comment>
<dbReference type="PIRSF" id="PIRSF018005">
    <property type="entry name" value="UCP018005"/>
    <property type="match status" value="1"/>
</dbReference>
<dbReference type="PANTHER" id="PTHR43397">
    <property type="entry name" value="ERGOTHIONEINE BIOSYNTHESIS PROTEIN 1"/>
    <property type="match status" value="1"/>
</dbReference>
<gene>
    <name evidence="4" type="ORF">RSSM_03154</name>
</gene>
<dbReference type="GO" id="GO:0032259">
    <property type="term" value="P:methylation"/>
    <property type="evidence" value="ECO:0007669"/>
    <property type="project" value="UniProtKB-KW"/>
</dbReference>
<dbReference type="InterPro" id="IPR017804">
    <property type="entry name" value="MeTrfase_EgtD-like"/>
</dbReference>
<evidence type="ECO:0000256" key="2">
    <source>
        <dbReference type="ARBA" id="ARBA00022679"/>
    </source>
</evidence>
<proteinExistence type="predicted"/>
<protein>
    <submittedName>
        <fullName evidence="4">Methyltransferase</fullName>
    </submittedName>
</protein>
<keyword evidence="1 4" id="KW-0489">Methyltransferase</keyword>
<dbReference type="SUPFAM" id="SSF53335">
    <property type="entry name" value="S-adenosyl-L-methionine-dependent methyltransferases"/>
    <property type="match status" value="1"/>
</dbReference>
<dbReference type="NCBIfam" id="TIGR03438">
    <property type="entry name" value="egtD_ergothio"/>
    <property type="match status" value="1"/>
</dbReference>
<dbReference type="GO" id="GO:0008168">
    <property type="term" value="F:methyltransferase activity"/>
    <property type="evidence" value="ECO:0007669"/>
    <property type="project" value="UniProtKB-KW"/>
</dbReference>
<dbReference type="PATRIC" id="fig|1263870.3.peg.3345"/>
<dbReference type="Gene3D" id="3.40.50.150">
    <property type="entry name" value="Vaccinia Virus protein VP39"/>
    <property type="match status" value="1"/>
</dbReference>
<dbReference type="RefSeq" id="WP_008679959.1">
    <property type="nucleotide sequence ID" value="NZ_ANOH01000218.1"/>
</dbReference>
<dbReference type="InterPro" id="IPR019257">
    <property type="entry name" value="MeTrfase_dom"/>
</dbReference>
<feature type="domain" description="Histidine-specific methyltransferase SAM-dependent" evidence="3">
    <location>
        <begin position="61"/>
        <end position="360"/>
    </location>
</feature>
<dbReference type="Proteomes" id="UP000011885">
    <property type="component" value="Unassembled WGS sequence"/>
</dbReference>
<name>M5U1K6_9BACT</name>
<evidence type="ECO:0000313" key="4">
    <source>
        <dbReference type="EMBL" id="EMI55342.1"/>
    </source>
</evidence>
<reference evidence="4 5" key="1">
    <citation type="journal article" date="2013" name="Mar. Genomics">
        <title>Expression of sulfatases in Rhodopirellula baltica and the diversity of sulfatases in the genus Rhodopirellula.</title>
        <authorList>
            <person name="Wegner C.E."/>
            <person name="Richter-Heitmann T."/>
            <person name="Klindworth A."/>
            <person name="Klockow C."/>
            <person name="Richter M."/>
            <person name="Achstetter T."/>
            <person name="Glockner F.O."/>
            <person name="Harder J."/>
        </authorList>
    </citation>
    <scope>NUCLEOTIDE SEQUENCE [LARGE SCALE GENOMIC DNA]</scope>
    <source>
        <strain evidence="4 5">SM41</strain>
    </source>
</reference>
<dbReference type="EMBL" id="ANOH01000218">
    <property type="protein sequence ID" value="EMI55342.1"/>
    <property type="molecule type" value="Genomic_DNA"/>
</dbReference>
<evidence type="ECO:0000313" key="5">
    <source>
        <dbReference type="Proteomes" id="UP000011885"/>
    </source>
</evidence>
<dbReference type="InterPro" id="IPR029063">
    <property type="entry name" value="SAM-dependent_MTases_sf"/>
</dbReference>
<dbReference type="InterPro" id="IPR035094">
    <property type="entry name" value="EgtD"/>
</dbReference>
<evidence type="ECO:0000259" key="3">
    <source>
        <dbReference type="Pfam" id="PF10017"/>
    </source>
</evidence>
<organism evidence="4 5">
    <name type="scientific">Rhodopirellula sallentina SM41</name>
    <dbReference type="NCBI Taxonomy" id="1263870"/>
    <lineage>
        <taxon>Bacteria</taxon>
        <taxon>Pseudomonadati</taxon>
        <taxon>Planctomycetota</taxon>
        <taxon>Planctomycetia</taxon>
        <taxon>Pirellulales</taxon>
        <taxon>Pirellulaceae</taxon>
        <taxon>Rhodopirellula</taxon>
    </lineage>
</organism>
<keyword evidence="2 4" id="KW-0808">Transferase</keyword>
<keyword evidence="5" id="KW-1185">Reference proteome</keyword>
<dbReference type="Pfam" id="PF10017">
    <property type="entry name" value="Methyltransf_33"/>
    <property type="match status" value="1"/>
</dbReference>
<accession>M5U1K6</accession>
<dbReference type="PANTHER" id="PTHR43397:SF1">
    <property type="entry name" value="ERGOTHIONEINE BIOSYNTHESIS PROTEIN 1"/>
    <property type="match status" value="1"/>
</dbReference>
<sequence length="365" mass="40881">MQQPCDGHIICFDIAGCRLTIADLFFTTRRKNAMTYLPVDGKQRPTVASSEQSDQSAASFELDVLSGLSQSPKRLHCKHLYDQRGSQLFDRICELPEYYPTRTELAIMDEYADQMAEQVGEDAVLVELGSGSSQKTRVLLDHLRAPAAYLPVDISREHLLETADKLRREHPGLRIHPLVADFTQPIEIPASFDDKKRCVYFPGSTIGNLESDEAIELLQNIAGLVGPGGGLLIGFDLQKETAVLHDAYNDSQGITAAFNLNLLHRINREADADLDVDQFDHHAIYNVERGRIEISIVSQCDQTATIAGREFEFDEGELIHTEYSHKYTRDGFVSMAAAAGFSARKMWTDPRDWFAVMYLESNHGN</sequence>
<dbReference type="InterPro" id="IPR051128">
    <property type="entry name" value="EgtD_Methyltrsf_superfamily"/>
</dbReference>